<dbReference type="STRING" id="1244531.CIG2463D_0444"/>
<keyword evidence="1" id="KW-1133">Transmembrane helix</keyword>
<dbReference type="eggNOG" id="COG5456">
    <property type="taxonomic scope" value="Bacteria"/>
</dbReference>
<evidence type="ECO:0000256" key="1">
    <source>
        <dbReference type="SAM" id="Phobius"/>
    </source>
</evidence>
<proteinExistence type="predicted"/>
<dbReference type="KEGG" id="caj:CIG1485E_0443"/>
<evidence type="ECO:0000313" key="3">
    <source>
        <dbReference type="Proteomes" id="UP000028486"/>
    </source>
</evidence>
<keyword evidence="1" id="KW-0812">Transmembrane</keyword>
<dbReference type="Proteomes" id="UP000028486">
    <property type="component" value="Chromosome"/>
</dbReference>
<name>A0A076FEN0_9BACT</name>
<dbReference type="HOGENOM" id="CLU_127149_0_0_7"/>
<dbReference type="PROSITE" id="PS51257">
    <property type="entry name" value="PROKAR_LIPOPROTEIN"/>
    <property type="match status" value="1"/>
</dbReference>
<protein>
    <submittedName>
        <fullName evidence="2">Putative cytochrome c oxidase-associated protein CcoH</fullName>
    </submittedName>
</protein>
<sequence length="177" mass="20611">MQTKKSFWPYGILLSIFAIVCACIYTIYYSLDYPVHLDNFYFDKYQNVENGYNEIQIKQAKFEQDIKFDTNATILINGLVNQNPDQTLRRKKVVPVVNLNQDLEIIFDTNASNLEASLLLTRPDTNEFNQNLQSSLENGKFSISKFNLDKAGRWQIMMKLINSDDSVGFYKFELYAK</sequence>
<gene>
    <name evidence="2" type="ORF">CIG1485E_0443</name>
</gene>
<organism evidence="2 3">
    <name type="scientific">Campylobacter iguaniorum</name>
    <dbReference type="NCBI Taxonomy" id="1244531"/>
    <lineage>
        <taxon>Bacteria</taxon>
        <taxon>Pseudomonadati</taxon>
        <taxon>Campylobacterota</taxon>
        <taxon>Epsilonproteobacteria</taxon>
        <taxon>Campylobacterales</taxon>
        <taxon>Campylobacteraceae</taxon>
        <taxon>Campylobacter</taxon>
    </lineage>
</organism>
<feature type="transmembrane region" description="Helical" evidence="1">
    <location>
        <begin position="7"/>
        <end position="31"/>
    </location>
</feature>
<keyword evidence="3" id="KW-1185">Reference proteome</keyword>
<dbReference type="AlphaFoldDB" id="A0A076FEN0"/>
<dbReference type="OrthoDB" id="5324824at2"/>
<reference evidence="3" key="1">
    <citation type="journal article" date="2014" name="Genome Announc.">
        <title>Complete Genome Sequence of Campylobacter iguaniorum Strain 1485ET, Isolated from a Bearded Dragon (Pogona vitticeps).</title>
        <authorList>
            <person name="Gilbert M.J."/>
            <person name="Miller W.G."/>
            <person name="Yee E."/>
            <person name="Kik M."/>
            <person name="Wagenaar J.A."/>
            <person name="Duim B."/>
        </authorList>
    </citation>
    <scope>NUCLEOTIDE SEQUENCE [LARGE SCALE GENOMIC DNA]</scope>
    <source>
        <strain evidence="3">1485E</strain>
    </source>
</reference>
<dbReference type="RefSeq" id="WP_038453249.1">
    <property type="nucleotide sequence ID" value="NZ_CP009043.1"/>
</dbReference>
<dbReference type="EMBL" id="CP009043">
    <property type="protein sequence ID" value="AII14309.1"/>
    <property type="molecule type" value="Genomic_DNA"/>
</dbReference>
<keyword evidence="1" id="KW-0472">Membrane</keyword>
<accession>A0A076FEN0</accession>
<evidence type="ECO:0000313" key="2">
    <source>
        <dbReference type="EMBL" id="AII14309.1"/>
    </source>
</evidence>